<dbReference type="Gene3D" id="3.40.50.970">
    <property type="match status" value="2"/>
</dbReference>
<evidence type="ECO:0000259" key="6">
    <source>
        <dbReference type="Pfam" id="PF02775"/>
    </source>
</evidence>
<dbReference type="CDD" id="cd00568">
    <property type="entry name" value="TPP_enzymes"/>
    <property type="match status" value="1"/>
</dbReference>
<dbReference type="SUPFAM" id="SSF52518">
    <property type="entry name" value="Thiamin diphosphate-binding fold (THDP-binding)"/>
    <property type="match status" value="2"/>
</dbReference>
<evidence type="ECO:0000259" key="5">
    <source>
        <dbReference type="Pfam" id="PF00205"/>
    </source>
</evidence>
<dbReference type="GO" id="GO:0003984">
    <property type="term" value="F:acetolactate synthase activity"/>
    <property type="evidence" value="ECO:0007669"/>
    <property type="project" value="TreeGrafter"/>
</dbReference>
<evidence type="ECO:0000256" key="4">
    <source>
        <dbReference type="RuleBase" id="RU362132"/>
    </source>
</evidence>
<dbReference type="SUPFAM" id="SSF52467">
    <property type="entry name" value="DHS-like NAD/FAD-binding domain"/>
    <property type="match status" value="1"/>
</dbReference>
<feature type="domain" description="Thiamine pyrophosphate enzyme N-terminal TPP-binding" evidence="7">
    <location>
        <begin position="7"/>
        <end position="124"/>
    </location>
</feature>
<dbReference type="NCBIfam" id="NF005712">
    <property type="entry name" value="PRK07524.1"/>
    <property type="match status" value="1"/>
</dbReference>
<feature type="domain" description="Thiamine pyrophosphate enzyme central" evidence="5">
    <location>
        <begin position="197"/>
        <end position="327"/>
    </location>
</feature>
<proteinExistence type="inferred from homology"/>
<evidence type="ECO:0000313" key="9">
    <source>
        <dbReference type="Proteomes" id="UP000541470"/>
    </source>
</evidence>
<reference evidence="8 9" key="1">
    <citation type="submission" date="2020-04" db="EMBL/GenBank/DDBJ databases">
        <title>Rhizobium sp. S-51 isolated from soil.</title>
        <authorList>
            <person name="Dahal R.H."/>
        </authorList>
    </citation>
    <scope>NUCLEOTIDE SEQUENCE [LARGE SCALE GENOMIC DNA]</scope>
    <source>
        <strain evidence="8 9">S-51</strain>
    </source>
</reference>
<dbReference type="Pfam" id="PF02775">
    <property type="entry name" value="TPP_enzyme_C"/>
    <property type="match status" value="1"/>
</dbReference>
<dbReference type="InterPro" id="IPR000399">
    <property type="entry name" value="TPP-bd_CS"/>
</dbReference>
<dbReference type="Proteomes" id="UP000541470">
    <property type="component" value="Unassembled WGS sequence"/>
</dbReference>
<dbReference type="PANTHER" id="PTHR18968:SF13">
    <property type="entry name" value="ACETOLACTATE SYNTHASE CATALYTIC SUBUNIT, MITOCHONDRIAL"/>
    <property type="match status" value="1"/>
</dbReference>
<dbReference type="GO" id="GO:0030976">
    <property type="term" value="F:thiamine pyrophosphate binding"/>
    <property type="evidence" value="ECO:0007669"/>
    <property type="project" value="InterPro"/>
</dbReference>
<keyword evidence="9" id="KW-1185">Reference proteome</keyword>
<evidence type="ECO:0000256" key="2">
    <source>
        <dbReference type="ARBA" id="ARBA00007812"/>
    </source>
</evidence>
<accession>A0A7Y0AYA5</accession>
<evidence type="ECO:0000256" key="1">
    <source>
        <dbReference type="ARBA" id="ARBA00001964"/>
    </source>
</evidence>
<evidence type="ECO:0000259" key="7">
    <source>
        <dbReference type="Pfam" id="PF02776"/>
    </source>
</evidence>
<dbReference type="GO" id="GO:0009097">
    <property type="term" value="P:isoleucine biosynthetic process"/>
    <property type="evidence" value="ECO:0007669"/>
    <property type="project" value="TreeGrafter"/>
</dbReference>
<dbReference type="CDD" id="cd07035">
    <property type="entry name" value="TPP_PYR_POX_like"/>
    <property type="match status" value="1"/>
</dbReference>
<dbReference type="GO" id="GO:0005948">
    <property type="term" value="C:acetolactate synthase complex"/>
    <property type="evidence" value="ECO:0007669"/>
    <property type="project" value="TreeGrafter"/>
</dbReference>
<dbReference type="GO" id="GO:0050660">
    <property type="term" value="F:flavin adenine dinucleotide binding"/>
    <property type="evidence" value="ECO:0007669"/>
    <property type="project" value="TreeGrafter"/>
</dbReference>
<dbReference type="Pfam" id="PF00205">
    <property type="entry name" value="TPP_enzyme_M"/>
    <property type="match status" value="1"/>
</dbReference>
<keyword evidence="3 4" id="KW-0786">Thiamine pyrophosphate</keyword>
<dbReference type="InterPro" id="IPR029035">
    <property type="entry name" value="DHS-like_NAD/FAD-binding_dom"/>
</dbReference>
<dbReference type="PROSITE" id="PS00187">
    <property type="entry name" value="TPP_ENZYMES"/>
    <property type="match status" value="1"/>
</dbReference>
<dbReference type="RefSeq" id="WP_169593566.1">
    <property type="nucleotide sequence ID" value="NZ_JABBGK010000003.1"/>
</dbReference>
<dbReference type="InterPro" id="IPR029061">
    <property type="entry name" value="THDP-binding"/>
</dbReference>
<dbReference type="PANTHER" id="PTHR18968">
    <property type="entry name" value="THIAMINE PYROPHOSPHATE ENZYMES"/>
    <property type="match status" value="1"/>
</dbReference>
<dbReference type="InterPro" id="IPR012000">
    <property type="entry name" value="Thiamin_PyroP_enz_cen_dom"/>
</dbReference>
<evidence type="ECO:0000256" key="3">
    <source>
        <dbReference type="ARBA" id="ARBA00023052"/>
    </source>
</evidence>
<comment type="similarity">
    <text evidence="2 4">Belongs to the TPP enzyme family.</text>
</comment>
<gene>
    <name evidence="8" type="ORF">HHL25_16475</name>
</gene>
<dbReference type="InterPro" id="IPR011766">
    <property type="entry name" value="TPP_enzyme_TPP-bd"/>
</dbReference>
<organism evidence="8 9">
    <name type="scientific">Rhizobium terricola</name>
    <dbReference type="NCBI Taxonomy" id="2728849"/>
    <lineage>
        <taxon>Bacteria</taxon>
        <taxon>Pseudomonadati</taxon>
        <taxon>Pseudomonadota</taxon>
        <taxon>Alphaproteobacteria</taxon>
        <taxon>Hyphomicrobiales</taxon>
        <taxon>Rhizobiaceae</taxon>
        <taxon>Rhizobium/Agrobacterium group</taxon>
        <taxon>Rhizobium</taxon>
    </lineage>
</organism>
<dbReference type="GO" id="GO:0000287">
    <property type="term" value="F:magnesium ion binding"/>
    <property type="evidence" value="ECO:0007669"/>
    <property type="project" value="InterPro"/>
</dbReference>
<sequence>MGDKVKTVGEALVDILEANGVDVVFGIPGVHTVELYRGLAGAKIRHVTPRHEQGAGFMADGYARVSGKPGVCLVITGPGLTNTITAMAQAQQDSVPLLVISGVNARSSLGHGRGRLHELPDQRAMIASFALMSHTLLEPEDLPAVMNRAFAILRSGRPGPVHIEIPTDVMAKPIALPQPENPPVPRPRADIASVLDLAQRCRQAKRAVILCGGGAVSAAPGIEVLAERLDAPVVTTVNARGMFYRHPLSVPASPSLAAVRRLIADADLVLALGTQMGQTDYDMYADNGFPELPQTLVRVDIDAAQLARGPSASLPILSTVNNLVDDLLTELAEFGGEKIDAQGVLRALQAREAALAELTPKMRCEISILETIRETLPGAIIVGDSTQAVYSGNLYYEADRLHGWFNAATGYGALGYGPPAAIGASIAEPTTQIVCLVGDGGLQFSLAELGAAKDAGAQVIFLVWNNDGYQEIETYMIEQGIVPEGVKPSPPDFLKIAEAYGLPAVRLSDVDALPGALVDASRTLGPTLIEIHERKTRGATA</sequence>
<dbReference type="InterPro" id="IPR012001">
    <property type="entry name" value="Thiamin_PyroP_enz_TPP-bd_dom"/>
</dbReference>
<name>A0A7Y0AYA5_9HYPH</name>
<comment type="cofactor">
    <cofactor evidence="1">
        <name>thiamine diphosphate</name>
        <dbReference type="ChEBI" id="CHEBI:58937"/>
    </cofactor>
</comment>
<dbReference type="Gene3D" id="3.40.50.1220">
    <property type="entry name" value="TPP-binding domain"/>
    <property type="match status" value="1"/>
</dbReference>
<dbReference type="Pfam" id="PF02776">
    <property type="entry name" value="TPP_enzyme_N"/>
    <property type="match status" value="1"/>
</dbReference>
<dbReference type="EMBL" id="JABBGK010000003">
    <property type="protein sequence ID" value="NML75727.1"/>
    <property type="molecule type" value="Genomic_DNA"/>
</dbReference>
<dbReference type="AlphaFoldDB" id="A0A7Y0AYA5"/>
<feature type="domain" description="Thiamine pyrophosphate enzyme TPP-binding" evidence="6">
    <location>
        <begin position="391"/>
        <end position="531"/>
    </location>
</feature>
<comment type="caution">
    <text evidence="8">The sequence shown here is derived from an EMBL/GenBank/DDBJ whole genome shotgun (WGS) entry which is preliminary data.</text>
</comment>
<evidence type="ECO:0000313" key="8">
    <source>
        <dbReference type="EMBL" id="NML75727.1"/>
    </source>
</evidence>
<dbReference type="InterPro" id="IPR045229">
    <property type="entry name" value="TPP_enz"/>
</dbReference>
<dbReference type="GO" id="GO:0009099">
    <property type="term" value="P:L-valine biosynthetic process"/>
    <property type="evidence" value="ECO:0007669"/>
    <property type="project" value="TreeGrafter"/>
</dbReference>
<dbReference type="FunFam" id="3.40.50.970:FF:000007">
    <property type="entry name" value="Acetolactate synthase"/>
    <property type="match status" value="1"/>
</dbReference>
<protein>
    <submittedName>
        <fullName evidence="8">5-guanidino-2-oxopentanoate decarboxylase</fullName>
    </submittedName>
</protein>